<accession>A0ABN9PJQ5</accession>
<evidence type="ECO:0008006" key="3">
    <source>
        <dbReference type="Google" id="ProtNLM"/>
    </source>
</evidence>
<gene>
    <name evidence="1" type="ORF">PCOR1329_LOCUS2494</name>
</gene>
<evidence type="ECO:0000313" key="2">
    <source>
        <dbReference type="Proteomes" id="UP001189429"/>
    </source>
</evidence>
<reference evidence="1" key="1">
    <citation type="submission" date="2023-10" db="EMBL/GenBank/DDBJ databases">
        <authorList>
            <person name="Chen Y."/>
            <person name="Shah S."/>
            <person name="Dougan E. K."/>
            <person name="Thang M."/>
            <person name="Chan C."/>
        </authorList>
    </citation>
    <scope>NUCLEOTIDE SEQUENCE [LARGE SCALE GENOMIC DNA]</scope>
</reference>
<proteinExistence type="predicted"/>
<dbReference type="EMBL" id="CAUYUJ010000628">
    <property type="protein sequence ID" value="CAK0791684.1"/>
    <property type="molecule type" value="Genomic_DNA"/>
</dbReference>
<protein>
    <recommendedName>
        <fullName evidence="3">Protein RFT1 homolog</fullName>
    </recommendedName>
</protein>
<organism evidence="1 2">
    <name type="scientific">Prorocentrum cordatum</name>
    <dbReference type="NCBI Taxonomy" id="2364126"/>
    <lineage>
        <taxon>Eukaryota</taxon>
        <taxon>Sar</taxon>
        <taxon>Alveolata</taxon>
        <taxon>Dinophyceae</taxon>
        <taxon>Prorocentrales</taxon>
        <taxon>Prorocentraceae</taxon>
        <taxon>Prorocentrum</taxon>
    </lineage>
</organism>
<dbReference type="PANTHER" id="PTHR11319">
    <property type="entry name" value="G PROTEIN-COUPLED RECEPTOR-RELATED"/>
    <property type="match status" value="1"/>
</dbReference>
<dbReference type="PANTHER" id="PTHR11319:SF35">
    <property type="entry name" value="OUTER MEMBRANE PROTEIN PMPC-RELATED"/>
    <property type="match status" value="1"/>
</dbReference>
<comment type="caution">
    <text evidence="1">The sequence shown here is derived from an EMBL/GenBank/DDBJ whole genome shotgun (WGS) entry which is preliminary data.</text>
</comment>
<keyword evidence="2" id="KW-1185">Reference proteome</keyword>
<dbReference type="Proteomes" id="UP001189429">
    <property type="component" value="Unassembled WGS sequence"/>
</dbReference>
<name>A0ABN9PJQ5_9DINO</name>
<evidence type="ECO:0000313" key="1">
    <source>
        <dbReference type="EMBL" id="CAK0791684.1"/>
    </source>
</evidence>
<sequence length="474" mass="50414">MLASDASTNSTQAYKCPNPYSCAMPRHQMMRPSLTSSTGFKEGACPFLLVAPLVTSSGIPDEGSSMCATGIDASSLGCTKCAKDFGRKDNDPFSCEPCGKLDSAMKWWAAWLAQPMILFLLSMRSAENAAASRGMAAALANDVVKIVLAYLSSISVVVSSVTSTDAYRELNAADRARQTLRLTRQTAQRGDVTYSSSSDCLLMDGQGAASVNQLVALSLQKPACVLAVAAALIAIRACGRAAFSGSTLDLKELRAEVLNSLVTCSLVAGNQFLPGVAAAGMRALPCFHMQTAFDGEGPLQFMAYDPDTACRAHTRYLATCGPALAFAFAAGPAYWMTLLRRWQGAQQGGPLRFLTGSYRAGFHWWESGRLSKTMLIACVVTASPKSYCPLQQLQLCLLVTVAYGFWHCFNRPYKHLVLNVAEAGSLFTLSVGMVLSGECWRAAGGRSPRASGAASSPASLRCCSSTFSDWRASG</sequence>